<feature type="domain" description="Saposin B-type" evidence="4">
    <location>
        <begin position="355"/>
        <end position="433"/>
    </location>
</feature>
<dbReference type="PRINTS" id="PR01797">
    <property type="entry name" value="SAPOSIN"/>
</dbReference>
<keyword evidence="2" id="KW-0325">Glycoprotein</keyword>
<name>A0AAV5W0F3_9BILA</name>
<sequence>SSQFQMRSLLVTLALVACTALAHKDEMLNSNRIPEMAAESSLGDTCGECKSVVHSFIAAIDDPAKLAELKILLSALCHSTAYESECKLIVSKIDVIIKRLEPYLRDEEAVCKKMHLCHNAKLTNFHRIGLLYLKSAADRIDGKGAANDFVCDECQLAAIEFKKYIDDQNERAAIKAFISENLCKHIPKYSGACDLMLEEFLPEIWQSLDALLANPKVACAQIGFCAKQAGLPFNKVSAKQTAASFFKKSQHLYTNSGDEVLMSCFECKVLVDALVFDLQEPAHYTALAGMMRDWACPKLPDNMKDGCLDFLNMYAPTVVYMTAAQLDPDTHCVKAGACDAVSVMAVKQMSKEEINSKKCDACKAFSAFMKYEITQPDFVNDLVAGVNANVCAYARDFSALCENLSTSYIPLFVKRVTRLLETNAICTKIAHVC</sequence>
<evidence type="ECO:0000256" key="3">
    <source>
        <dbReference type="SAM" id="SignalP"/>
    </source>
</evidence>
<comment type="caution">
    <text evidence="5">The sequence shown here is derived from an EMBL/GenBank/DDBJ whole genome shotgun (WGS) entry which is preliminary data.</text>
</comment>
<gene>
    <name evidence="5" type="ORF">PFISCL1PPCAC_16598</name>
</gene>
<dbReference type="GO" id="GO:0007193">
    <property type="term" value="P:adenylate cyclase-inhibiting G protein-coupled receptor signaling pathway"/>
    <property type="evidence" value="ECO:0007669"/>
    <property type="project" value="TreeGrafter"/>
</dbReference>
<feature type="non-terminal residue" evidence="5">
    <location>
        <position position="1"/>
    </location>
</feature>
<dbReference type="PROSITE" id="PS50015">
    <property type="entry name" value="SAP_B"/>
    <property type="match status" value="4"/>
</dbReference>
<feature type="domain" description="Saposin B-type" evidence="4">
    <location>
        <begin position="42"/>
        <end position="121"/>
    </location>
</feature>
<feature type="domain" description="Saposin B-type" evidence="4">
    <location>
        <begin position="147"/>
        <end position="229"/>
    </location>
</feature>
<dbReference type="InterPro" id="IPR008138">
    <property type="entry name" value="SapB_2"/>
</dbReference>
<dbReference type="Pfam" id="PF03489">
    <property type="entry name" value="SapB_2"/>
    <property type="match status" value="1"/>
</dbReference>
<evidence type="ECO:0000256" key="1">
    <source>
        <dbReference type="ARBA" id="ARBA00023157"/>
    </source>
</evidence>
<dbReference type="InterPro" id="IPR008373">
    <property type="entry name" value="Saposin"/>
</dbReference>
<organism evidence="5 6">
    <name type="scientific">Pristionchus fissidentatus</name>
    <dbReference type="NCBI Taxonomy" id="1538716"/>
    <lineage>
        <taxon>Eukaryota</taxon>
        <taxon>Metazoa</taxon>
        <taxon>Ecdysozoa</taxon>
        <taxon>Nematoda</taxon>
        <taxon>Chromadorea</taxon>
        <taxon>Rhabditida</taxon>
        <taxon>Rhabditina</taxon>
        <taxon>Diplogasteromorpha</taxon>
        <taxon>Diplogasteroidea</taxon>
        <taxon>Neodiplogasteridae</taxon>
        <taxon>Pristionchus</taxon>
    </lineage>
</organism>
<evidence type="ECO:0000313" key="6">
    <source>
        <dbReference type="Proteomes" id="UP001432322"/>
    </source>
</evidence>
<feature type="signal peptide" evidence="3">
    <location>
        <begin position="1"/>
        <end position="22"/>
    </location>
</feature>
<feature type="domain" description="Saposin B-type" evidence="4">
    <location>
        <begin position="260"/>
        <end position="342"/>
    </location>
</feature>
<protein>
    <recommendedName>
        <fullName evidence="4">Saposin B-type domain-containing protein</fullName>
    </recommendedName>
</protein>
<dbReference type="SMART" id="SM00741">
    <property type="entry name" value="SapB"/>
    <property type="match status" value="4"/>
</dbReference>
<dbReference type="GO" id="GO:0005764">
    <property type="term" value="C:lysosome"/>
    <property type="evidence" value="ECO:0007669"/>
    <property type="project" value="InterPro"/>
</dbReference>
<keyword evidence="6" id="KW-1185">Reference proteome</keyword>
<keyword evidence="1" id="KW-1015">Disulfide bond</keyword>
<evidence type="ECO:0000259" key="4">
    <source>
        <dbReference type="PROSITE" id="PS50015"/>
    </source>
</evidence>
<dbReference type="PANTHER" id="PTHR11480:SF3">
    <property type="entry name" value="BCDNA.GH08312"/>
    <property type="match status" value="1"/>
</dbReference>
<dbReference type="InterPro" id="IPR011001">
    <property type="entry name" value="Saposin-like"/>
</dbReference>
<dbReference type="AlphaFoldDB" id="A0AAV5W0F3"/>
<accession>A0AAV5W0F3</accession>
<proteinExistence type="predicted"/>
<keyword evidence="3" id="KW-0732">Signal</keyword>
<dbReference type="GO" id="GO:0019216">
    <property type="term" value="P:regulation of lipid metabolic process"/>
    <property type="evidence" value="ECO:0007669"/>
    <property type="project" value="TreeGrafter"/>
</dbReference>
<dbReference type="InterPro" id="IPR008139">
    <property type="entry name" value="SaposinB_dom"/>
</dbReference>
<dbReference type="GO" id="GO:0016020">
    <property type="term" value="C:membrane"/>
    <property type="evidence" value="ECO:0007669"/>
    <property type="project" value="GOC"/>
</dbReference>
<feature type="chain" id="PRO_5043416981" description="Saposin B-type domain-containing protein" evidence="3">
    <location>
        <begin position="23"/>
        <end position="433"/>
    </location>
</feature>
<reference evidence="5" key="1">
    <citation type="submission" date="2023-10" db="EMBL/GenBank/DDBJ databases">
        <title>Genome assembly of Pristionchus species.</title>
        <authorList>
            <person name="Yoshida K."/>
            <person name="Sommer R.J."/>
        </authorList>
    </citation>
    <scope>NUCLEOTIDE SEQUENCE</scope>
    <source>
        <strain evidence="5">RS5133</strain>
    </source>
</reference>
<dbReference type="EMBL" id="BTSY01000004">
    <property type="protein sequence ID" value="GMT25301.1"/>
    <property type="molecule type" value="Genomic_DNA"/>
</dbReference>
<evidence type="ECO:0000313" key="5">
    <source>
        <dbReference type="EMBL" id="GMT25301.1"/>
    </source>
</evidence>
<dbReference type="InterPro" id="IPR051428">
    <property type="entry name" value="Sphingo_Act-Surfact_Prot"/>
</dbReference>
<dbReference type="PANTHER" id="PTHR11480">
    <property type="entry name" value="SAPOSIN-RELATED"/>
    <property type="match status" value="1"/>
</dbReference>
<dbReference type="SUPFAM" id="SSF47862">
    <property type="entry name" value="Saposin"/>
    <property type="match status" value="4"/>
</dbReference>
<dbReference type="Gene3D" id="1.10.225.10">
    <property type="entry name" value="Saposin-like"/>
    <property type="match status" value="4"/>
</dbReference>
<dbReference type="Proteomes" id="UP001432322">
    <property type="component" value="Unassembled WGS sequence"/>
</dbReference>
<evidence type="ECO:0000256" key="2">
    <source>
        <dbReference type="ARBA" id="ARBA00023180"/>
    </source>
</evidence>
<dbReference type="GO" id="GO:0006665">
    <property type="term" value="P:sphingolipid metabolic process"/>
    <property type="evidence" value="ECO:0007669"/>
    <property type="project" value="InterPro"/>
</dbReference>